<organism evidence="2 3">
    <name type="scientific">Providencia rettgeri</name>
    <dbReference type="NCBI Taxonomy" id="587"/>
    <lineage>
        <taxon>Bacteria</taxon>
        <taxon>Pseudomonadati</taxon>
        <taxon>Pseudomonadota</taxon>
        <taxon>Gammaproteobacteria</taxon>
        <taxon>Enterobacterales</taxon>
        <taxon>Morganellaceae</taxon>
        <taxon>Providencia</taxon>
    </lineage>
</organism>
<comment type="caution">
    <text evidence="2">The sequence shown here is derived from an EMBL/GenBank/DDBJ whole genome shotgun (WGS) entry which is preliminary data.</text>
</comment>
<protein>
    <submittedName>
        <fullName evidence="2">Uncharacterized protein</fullName>
    </submittedName>
</protein>
<dbReference type="RefSeq" id="WP_283027036.1">
    <property type="nucleotide sequence ID" value="NZ_JAOWIN010000009.1"/>
</dbReference>
<dbReference type="AlphaFoldDB" id="A0AAW6UDV8"/>
<sequence length="456" mass="51585">MDGVTDLGTITVWGSNPRPHFNDCFNNYDNAHEDIDLTGRYEKLKSILHENLYDNIKLADIHDDVNNHKIDAFQDYSTTIKNDLKSKQISIENNLITLRKDIAEIEKSPGWKFIIDPQKYPCTYKWHFQSSDSSNLKISAIFKFRTIEDRDRLLAEDFDDNIPGIPRFPFDNIDLYIDAVNKRADRDARNQLLEIKRQHKSITDKIQFNLNELNKLKIAQSSVFAVPTPNVPTLSQSHGVGLNTQATQTANSNIVKGVENTLGNIRDGLAETFDCSFGMSCSNDIDKAAKNPNMGMELSNSEKAQLGGSTSGIPDGWEPEDEEHARHKDKEQQQKNFEELTRVYDKDSPSQTITIDGQTIKQGVGGNRYSTRIYDSQNLTDQQIYNYAEQLAAQPLTKVKDGIYTAKLTDGTMITLRSVSSSAEQTGARWTVQIRNNPTLRQVENGLGRNAEIKFR</sequence>
<dbReference type="EMBL" id="JAOWIN010000009">
    <property type="protein sequence ID" value="MDI9093428.1"/>
    <property type="molecule type" value="Genomic_DNA"/>
</dbReference>
<reference evidence="2" key="1">
    <citation type="submission" date="2022-10" db="EMBL/GenBank/DDBJ databases">
        <title>Bacterial isolates recovered from the One Health project in Brazil.</title>
        <authorList>
            <person name="Valiatti T.B."/>
            <person name="Santos F."/>
            <person name="Cayo R."/>
            <person name="Gales A.C."/>
        </authorList>
    </citation>
    <scope>NUCLEOTIDE SEQUENCE</scope>
    <source>
        <strain evidence="2">PVR188</strain>
    </source>
</reference>
<gene>
    <name evidence="2" type="ORF">OGX73_12455</name>
</gene>
<evidence type="ECO:0000313" key="3">
    <source>
        <dbReference type="Proteomes" id="UP001159001"/>
    </source>
</evidence>
<name>A0AAW6UDV8_PRORE</name>
<feature type="region of interest" description="Disordered" evidence="1">
    <location>
        <begin position="299"/>
        <end position="333"/>
    </location>
</feature>
<proteinExistence type="predicted"/>
<evidence type="ECO:0000313" key="2">
    <source>
        <dbReference type="EMBL" id="MDI9093428.1"/>
    </source>
</evidence>
<evidence type="ECO:0000256" key="1">
    <source>
        <dbReference type="SAM" id="MobiDB-lite"/>
    </source>
</evidence>
<feature type="compositionally biased region" description="Basic and acidic residues" evidence="1">
    <location>
        <begin position="323"/>
        <end position="333"/>
    </location>
</feature>
<feature type="compositionally biased region" description="Polar residues" evidence="1">
    <location>
        <begin position="299"/>
        <end position="312"/>
    </location>
</feature>
<dbReference type="Proteomes" id="UP001159001">
    <property type="component" value="Unassembled WGS sequence"/>
</dbReference>
<accession>A0AAW6UDV8</accession>